<dbReference type="EMBL" id="CAQQ02004274">
    <property type="status" value="NOT_ANNOTATED_CDS"/>
    <property type="molecule type" value="Genomic_DNA"/>
</dbReference>
<dbReference type="PANTHER" id="PTHR22954:SF3">
    <property type="entry name" value="PROTEIN CBG08539"/>
    <property type="match status" value="1"/>
</dbReference>
<name>T1GCX0_MEGSC</name>
<dbReference type="STRING" id="36166.T1GCX0"/>
<evidence type="ECO:0000313" key="1">
    <source>
        <dbReference type="EnsemblMetazoa" id="MESCA001143-PA"/>
    </source>
</evidence>
<dbReference type="EMBL" id="CAQQ02004275">
    <property type="status" value="NOT_ANNOTATED_CDS"/>
    <property type="molecule type" value="Genomic_DNA"/>
</dbReference>
<keyword evidence="2" id="KW-1185">Reference proteome</keyword>
<dbReference type="EMBL" id="CAQQ02004276">
    <property type="status" value="NOT_ANNOTATED_CDS"/>
    <property type="molecule type" value="Genomic_DNA"/>
</dbReference>
<organism evidence="1 2">
    <name type="scientific">Megaselia scalaris</name>
    <name type="common">Humpbacked fly</name>
    <name type="synonym">Phora scalaris</name>
    <dbReference type="NCBI Taxonomy" id="36166"/>
    <lineage>
        <taxon>Eukaryota</taxon>
        <taxon>Metazoa</taxon>
        <taxon>Ecdysozoa</taxon>
        <taxon>Arthropoda</taxon>
        <taxon>Hexapoda</taxon>
        <taxon>Insecta</taxon>
        <taxon>Pterygota</taxon>
        <taxon>Neoptera</taxon>
        <taxon>Endopterygota</taxon>
        <taxon>Diptera</taxon>
        <taxon>Brachycera</taxon>
        <taxon>Muscomorpha</taxon>
        <taxon>Platypezoidea</taxon>
        <taxon>Phoridae</taxon>
        <taxon>Megaseliini</taxon>
        <taxon>Megaselia</taxon>
    </lineage>
</organism>
<dbReference type="PANTHER" id="PTHR22954">
    <property type="entry name" value="RETROVIRAL PROTEASE-RELATED"/>
    <property type="match status" value="1"/>
</dbReference>
<dbReference type="AlphaFoldDB" id="T1GCX0"/>
<accession>T1GCX0</accession>
<reference evidence="2" key="1">
    <citation type="submission" date="2013-02" db="EMBL/GenBank/DDBJ databases">
        <authorList>
            <person name="Hughes D."/>
        </authorList>
    </citation>
    <scope>NUCLEOTIDE SEQUENCE</scope>
    <source>
        <strain>Durham</strain>
        <strain evidence="2">NC isolate 2 -- Noor lab</strain>
    </source>
</reference>
<dbReference type="InterPro" id="IPR005312">
    <property type="entry name" value="DUF1759"/>
</dbReference>
<proteinExistence type="predicted"/>
<dbReference type="EnsemblMetazoa" id="MESCA001143-RA">
    <property type="protein sequence ID" value="MESCA001143-PA"/>
    <property type="gene ID" value="MESCA001143"/>
</dbReference>
<evidence type="ECO:0000313" key="2">
    <source>
        <dbReference type="Proteomes" id="UP000015102"/>
    </source>
</evidence>
<dbReference type="Pfam" id="PF03564">
    <property type="entry name" value="DUF1759"/>
    <property type="match status" value="1"/>
</dbReference>
<dbReference type="HOGENOM" id="CLU_903965_0_0_1"/>
<reference evidence="1" key="2">
    <citation type="submission" date="2015-06" db="UniProtKB">
        <authorList>
            <consortium name="EnsemblMetazoa"/>
        </authorList>
    </citation>
    <scope>IDENTIFICATION</scope>
</reference>
<protein>
    <submittedName>
        <fullName evidence="1">Uncharacterized protein</fullName>
    </submittedName>
</protein>
<dbReference type="OMA" id="YITIRRF"/>
<sequence>MFLCPPSHGHGSRGWSCGIRTATTNPPIAVTPIQQFPDAPQENIHASIPQQTTEKSSTKQQQTIDLLNAVKAQLTAFSIIDRKVRRIVSNFDNINGPAIELKIEDLHFQWNRIAENHEKILTMMSGSEINVNYCIDTFCQIEDSVEDCIGNLMQKKRFQERNHLDPFTSSDRENAIGMVHLPKVNLPKFDGNHMKWHSFKTLFTDMIDAAKISDSQKLFYLKSSLIGSAAPMAEVMDDNMDNYKNAFKRLKDKYDNDRILTTVLAEKFFNQPNVKINCSQSLTEFVNDRKNVFAVLRRLKLMFLVVSH</sequence>
<dbReference type="Proteomes" id="UP000015102">
    <property type="component" value="Unassembled WGS sequence"/>
</dbReference>